<evidence type="ECO:0000256" key="1">
    <source>
        <dbReference type="ARBA" id="ARBA00023015"/>
    </source>
</evidence>
<dbReference type="GO" id="GO:0005829">
    <property type="term" value="C:cytosol"/>
    <property type="evidence" value="ECO:0007669"/>
    <property type="project" value="TreeGrafter"/>
</dbReference>
<feature type="domain" description="HTH araC/xylS-type" evidence="4">
    <location>
        <begin position="234"/>
        <end position="331"/>
    </location>
</feature>
<dbReference type="InterPro" id="IPR032687">
    <property type="entry name" value="AraC-type_N"/>
</dbReference>
<dbReference type="Pfam" id="PF12833">
    <property type="entry name" value="HTH_18"/>
    <property type="match status" value="1"/>
</dbReference>
<keyword evidence="2" id="KW-0238">DNA-binding</keyword>
<dbReference type="SUPFAM" id="SSF46689">
    <property type="entry name" value="Homeodomain-like"/>
    <property type="match status" value="1"/>
</dbReference>
<gene>
    <name evidence="5" type="ORF">C0039_15460</name>
</gene>
<dbReference type="RefSeq" id="WP_101518581.1">
    <property type="nucleotide sequence ID" value="NZ_PKUS01000023.1"/>
</dbReference>
<dbReference type="EMBL" id="PKUS01000023">
    <property type="protein sequence ID" value="PLW67814.1"/>
    <property type="molecule type" value="Genomic_DNA"/>
</dbReference>
<dbReference type="Pfam" id="PF12625">
    <property type="entry name" value="Arabinose_bd"/>
    <property type="match status" value="1"/>
</dbReference>
<keyword evidence="1" id="KW-0805">Transcription regulation</keyword>
<evidence type="ECO:0000256" key="3">
    <source>
        <dbReference type="ARBA" id="ARBA00023163"/>
    </source>
</evidence>
<dbReference type="Gene3D" id="1.10.10.60">
    <property type="entry name" value="Homeodomain-like"/>
    <property type="match status" value="1"/>
</dbReference>
<dbReference type="Proteomes" id="UP000235005">
    <property type="component" value="Unassembled WGS sequence"/>
</dbReference>
<dbReference type="PANTHER" id="PTHR47894:SF1">
    <property type="entry name" value="HTH-TYPE TRANSCRIPTIONAL REGULATOR VQSM"/>
    <property type="match status" value="1"/>
</dbReference>
<keyword evidence="6" id="KW-1185">Reference proteome</keyword>
<evidence type="ECO:0000256" key="2">
    <source>
        <dbReference type="ARBA" id="ARBA00023125"/>
    </source>
</evidence>
<reference evidence="5 6" key="1">
    <citation type="submission" date="2018-01" db="EMBL/GenBank/DDBJ databases">
        <title>The draft genome sequence of Halioglobus lutimaris HF004.</title>
        <authorList>
            <person name="Du Z.-J."/>
            <person name="Shi M.-J."/>
        </authorList>
    </citation>
    <scope>NUCLEOTIDE SEQUENCE [LARGE SCALE GENOMIC DNA]</scope>
    <source>
        <strain evidence="5 6">HF004</strain>
    </source>
</reference>
<protein>
    <recommendedName>
        <fullName evidence="4">HTH araC/xylS-type domain-containing protein</fullName>
    </recommendedName>
</protein>
<dbReference type="GO" id="GO:0000976">
    <property type="term" value="F:transcription cis-regulatory region binding"/>
    <property type="evidence" value="ECO:0007669"/>
    <property type="project" value="TreeGrafter"/>
</dbReference>
<dbReference type="GO" id="GO:0003700">
    <property type="term" value="F:DNA-binding transcription factor activity"/>
    <property type="evidence" value="ECO:0007669"/>
    <property type="project" value="InterPro"/>
</dbReference>
<dbReference type="AlphaFoldDB" id="A0A2N5WZZ8"/>
<dbReference type="SMART" id="SM00342">
    <property type="entry name" value="HTH_ARAC"/>
    <property type="match status" value="1"/>
</dbReference>
<dbReference type="InterPro" id="IPR020449">
    <property type="entry name" value="Tscrpt_reg_AraC-type_HTH"/>
</dbReference>
<evidence type="ECO:0000259" key="4">
    <source>
        <dbReference type="PROSITE" id="PS01124"/>
    </source>
</evidence>
<evidence type="ECO:0000313" key="5">
    <source>
        <dbReference type="EMBL" id="PLW67814.1"/>
    </source>
</evidence>
<organism evidence="5 6">
    <name type="scientific">Pseudohalioglobus lutimaris</name>
    <dbReference type="NCBI Taxonomy" id="1737061"/>
    <lineage>
        <taxon>Bacteria</taxon>
        <taxon>Pseudomonadati</taxon>
        <taxon>Pseudomonadota</taxon>
        <taxon>Gammaproteobacteria</taxon>
        <taxon>Cellvibrionales</taxon>
        <taxon>Halieaceae</taxon>
        <taxon>Pseudohalioglobus</taxon>
    </lineage>
</organism>
<name>A0A2N5WZZ8_9GAMM</name>
<comment type="caution">
    <text evidence="5">The sequence shown here is derived from an EMBL/GenBank/DDBJ whole genome shotgun (WGS) entry which is preliminary data.</text>
</comment>
<accession>A0A2N5WZZ8</accession>
<evidence type="ECO:0000313" key="6">
    <source>
        <dbReference type="Proteomes" id="UP000235005"/>
    </source>
</evidence>
<dbReference type="InterPro" id="IPR018060">
    <property type="entry name" value="HTH_AraC"/>
</dbReference>
<sequence>MDRDAKRDASAFRVLLDLSEEAKLPVDLLLADIDVDRDSIYQAYAEIYMWQELAYIERFVERGERLSLALTAASRVHITTLGTLGYAMLSSRNIVHALQVSADYHSISLWTCEVAVQSREQSIEFMILPHALPAACQHFCAIRGFASLKVWFTEMLGRDIVPTQVTCMIEAPSDAPFCAEFFGCPVQFGSDVYSISFENTLFIEPLRMSDEWACQRAEIELKGIVDQRRSSFANRVHDLVSFAPRGNHSEETVSEALGISSSTLRRRLREEDTSFREVRAETLHSLACVMLLSSTKTVDEVAEMLGFSEAASFVRSFKRREGVAPGTWRRNKRQKVS</sequence>
<dbReference type="PANTHER" id="PTHR47894">
    <property type="entry name" value="HTH-TYPE TRANSCRIPTIONAL REGULATOR GADX"/>
    <property type="match status" value="1"/>
</dbReference>
<keyword evidence="3" id="KW-0804">Transcription</keyword>
<dbReference type="PROSITE" id="PS01124">
    <property type="entry name" value="HTH_ARAC_FAMILY_2"/>
    <property type="match status" value="1"/>
</dbReference>
<proteinExistence type="predicted"/>
<dbReference type="InterPro" id="IPR009057">
    <property type="entry name" value="Homeodomain-like_sf"/>
</dbReference>
<dbReference type="OrthoDB" id="9803764at2"/>
<dbReference type="PRINTS" id="PR00032">
    <property type="entry name" value="HTHARAC"/>
</dbReference>